<dbReference type="Proteomes" id="UP001063368">
    <property type="component" value="Chromosome"/>
</dbReference>
<accession>A0ABY6FR72</accession>
<dbReference type="InterPro" id="IPR011051">
    <property type="entry name" value="RmlC_Cupin_sf"/>
</dbReference>
<proteinExistence type="predicted"/>
<evidence type="ECO:0000313" key="2">
    <source>
        <dbReference type="Proteomes" id="UP001063368"/>
    </source>
</evidence>
<keyword evidence="2" id="KW-1185">Reference proteome</keyword>
<dbReference type="PANTHER" id="PTHR37943">
    <property type="entry name" value="PROTEIN VES"/>
    <property type="match status" value="1"/>
</dbReference>
<name>A0ABY6FR72_9MICC</name>
<dbReference type="SUPFAM" id="SSF51182">
    <property type="entry name" value="RmlC-like cupins"/>
    <property type="match status" value="1"/>
</dbReference>
<organism evidence="1 2">
    <name type="scientific">Arthrobacter koreensis</name>
    <dbReference type="NCBI Taxonomy" id="199136"/>
    <lineage>
        <taxon>Bacteria</taxon>
        <taxon>Bacillati</taxon>
        <taxon>Actinomycetota</taxon>
        <taxon>Actinomycetes</taxon>
        <taxon>Micrococcales</taxon>
        <taxon>Micrococcaceae</taxon>
        <taxon>Arthrobacter</taxon>
    </lineage>
</organism>
<dbReference type="Gene3D" id="2.60.120.10">
    <property type="entry name" value="Jelly Rolls"/>
    <property type="match status" value="1"/>
</dbReference>
<dbReference type="InterPro" id="IPR014710">
    <property type="entry name" value="RmlC-like_jellyroll"/>
</dbReference>
<sequence>MTNSLVRFASLPSRSWGSNSGRAKDLAFGPKDSTGAPRWRLSAATVEKSGPFTTFPGVDRITVPVEGELLVLDVEGTEHAMERLRPLRYPGDVPVQASLPTGEVTVLNTLVNRDSFGAAVMVVELSKKNSPSLGADQFLVLLQGSAKAFLPGEDAPEDLELLDTVAGGADQPQVFGRGFAAVVSFYPLG</sequence>
<dbReference type="Pfam" id="PF05962">
    <property type="entry name" value="HutD"/>
    <property type="match status" value="1"/>
</dbReference>
<dbReference type="PANTHER" id="PTHR37943:SF1">
    <property type="entry name" value="PROTEIN VES"/>
    <property type="match status" value="1"/>
</dbReference>
<protein>
    <submittedName>
        <fullName evidence="1">HutD family protein</fullName>
    </submittedName>
</protein>
<dbReference type="InterPro" id="IPR010282">
    <property type="entry name" value="Uncharacterised_HutD/Ves"/>
</dbReference>
<dbReference type="EMBL" id="CP106856">
    <property type="protein sequence ID" value="UYB35704.1"/>
    <property type="molecule type" value="Genomic_DNA"/>
</dbReference>
<evidence type="ECO:0000313" key="1">
    <source>
        <dbReference type="EMBL" id="UYB35704.1"/>
    </source>
</evidence>
<dbReference type="RefSeq" id="WP_263127660.1">
    <property type="nucleotide sequence ID" value="NZ_CP106856.1"/>
</dbReference>
<reference evidence="1" key="1">
    <citation type="submission" date="2022-09" db="EMBL/GenBank/DDBJ databases">
        <authorList>
            <person name="Li D."/>
            <person name="Cheng J."/>
            <person name="Li Y."/>
        </authorList>
    </citation>
    <scope>NUCLEOTIDE SEQUENCE</scope>
    <source>
        <strain evidence="1">DL</strain>
    </source>
</reference>
<gene>
    <name evidence="1" type="ORF">N9A08_13935</name>
</gene>